<organism evidence="1 2">
    <name type="scientific">Mycetocola reblochoni REB411</name>
    <dbReference type="NCBI Taxonomy" id="1255698"/>
    <lineage>
        <taxon>Bacteria</taxon>
        <taxon>Bacillati</taxon>
        <taxon>Actinomycetota</taxon>
        <taxon>Actinomycetes</taxon>
        <taxon>Micrococcales</taxon>
        <taxon>Microbacteriaceae</taxon>
        <taxon>Mycetocola</taxon>
    </lineage>
</organism>
<gene>
    <name evidence="1" type="ORF">FM119_08835</name>
</gene>
<dbReference type="RefSeq" id="WP_087137305.1">
    <property type="nucleotide sequence ID" value="NZ_FUKR01000050.1"/>
</dbReference>
<dbReference type="Proteomes" id="UP000196778">
    <property type="component" value="Unassembled WGS sequence"/>
</dbReference>
<sequence>MFIEIDRDGETLRVPAVIVRCTSATCSNAGLDLIIPADYGDSIICGVCRTAITEITAPPEPAAPLAIEPPRQEPTA</sequence>
<proteinExistence type="predicted"/>
<evidence type="ECO:0000313" key="1">
    <source>
        <dbReference type="EMBL" id="SJN34213.1"/>
    </source>
</evidence>
<dbReference type="AlphaFoldDB" id="A0A1R4JR02"/>
<reference evidence="2" key="1">
    <citation type="submission" date="2017-02" db="EMBL/GenBank/DDBJ databases">
        <authorList>
            <person name="Dridi B."/>
        </authorList>
    </citation>
    <scope>NUCLEOTIDE SEQUENCE [LARGE SCALE GENOMIC DNA]</scope>
    <source>
        <strain evidence="2">EB411</strain>
    </source>
</reference>
<accession>A0A1R4JR02</accession>
<evidence type="ECO:0000313" key="2">
    <source>
        <dbReference type="Proteomes" id="UP000196778"/>
    </source>
</evidence>
<name>A0A1R4JR02_9MICO</name>
<dbReference type="EMBL" id="FUKR01000050">
    <property type="protein sequence ID" value="SJN34213.1"/>
    <property type="molecule type" value="Genomic_DNA"/>
</dbReference>
<protein>
    <submittedName>
        <fullName evidence="1">Uncharacterized protein</fullName>
    </submittedName>
</protein>
<keyword evidence="2" id="KW-1185">Reference proteome</keyword>